<dbReference type="EMBL" id="FNHP01000009">
    <property type="protein sequence ID" value="SDM60500.1"/>
    <property type="molecule type" value="Genomic_DNA"/>
</dbReference>
<dbReference type="InterPro" id="IPR010466">
    <property type="entry name" value="DUF1058"/>
</dbReference>
<dbReference type="PANTHER" id="PTHR34408">
    <property type="entry name" value="FAMILY PROTEIN, PUTATIVE-RELATED"/>
    <property type="match status" value="1"/>
</dbReference>
<evidence type="ECO:0000259" key="2">
    <source>
        <dbReference type="PROSITE" id="PS51781"/>
    </source>
</evidence>
<dbReference type="PROSITE" id="PS51781">
    <property type="entry name" value="SH3B"/>
    <property type="match status" value="1"/>
</dbReference>
<dbReference type="STRING" id="1527607.SAMN05428957_10941"/>
<dbReference type="PANTHER" id="PTHR34408:SF1">
    <property type="entry name" value="GLYCOSYL HYDROLASE FAMILY 19 DOMAIN-CONTAINING PROTEIN HI_1415"/>
    <property type="match status" value="1"/>
</dbReference>
<feature type="signal peptide" evidence="1">
    <location>
        <begin position="1"/>
        <end position="33"/>
    </location>
</feature>
<dbReference type="Proteomes" id="UP000198552">
    <property type="component" value="Unassembled WGS sequence"/>
</dbReference>
<organism evidence="3 4">
    <name type="scientific">Oryzisolibacter propanilivorax</name>
    <dbReference type="NCBI Taxonomy" id="1527607"/>
    <lineage>
        <taxon>Bacteria</taxon>
        <taxon>Pseudomonadati</taxon>
        <taxon>Pseudomonadota</taxon>
        <taxon>Betaproteobacteria</taxon>
        <taxon>Burkholderiales</taxon>
        <taxon>Comamonadaceae</taxon>
        <taxon>Oryzisolibacter</taxon>
    </lineage>
</organism>
<evidence type="ECO:0000313" key="3">
    <source>
        <dbReference type="EMBL" id="SDM60500.1"/>
    </source>
</evidence>
<dbReference type="SMART" id="SM00287">
    <property type="entry name" value="SH3b"/>
    <property type="match status" value="2"/>
</dbReference>
<evidence type="ECO:0000256" key="1">
    <source>
        <dbReference type="SAM" id="SignalP"/>
    </source>
</evidence>
<reference evidence="4" key="1">
    <citation type="submission" date="2016-10" db="EMBL/GenBank/DDBJ databases">
        <authorList>
            <person name="Varghese N."/>
            <person name="Submissions S."/>
        </authorList>
    </citation>
    <scope>NUCLEOTIDE SEQUENCE [LARGE SCALE GENOMIC DNA]</scope>
    <source>
        <strain evidence="4">EPL6</strain>
    </source>
</reference>
<gene>
    <name evidence="3" type="ORF">SAMN05428957_10941</name>
</gene>
<keyword evidence="4" id="KW-1185">Reference proteome</keyword>
<dbReference type="Gene3D" id="2.30.30.40">
    <property type="entry name" value="SH3 Domains"/>
    <property type="match status" value="2"/>
</dbReference>
<feature type="domain" description="SH3b" evidence="2">
    <location>
        <begin position="96"/>
        <end position="158"/>
    </location>
</feature>
<name>A0A1G9UKN5_9BURK</name>
<dbReference type="InterPro" id="IPR052354">
    <property type="entry name" value="Cell_Wall_Dynamics_Protein"/>
</dbReference>
<sequence>MSFALPRFATTLSTAAAALALAAPLFAASAAQARDFVSIKGNVVNVREKPTTRSDTLWELAGGYPLQVQSKNGKWLKVRDHEGPLGWVFAPLTTKTPHRVVTSSSANLREKPGTNHRIVGKLEQHEIVRTLSSQGSWARVRREGGQTGWVAKRLTWGW</sequence>
<accession>A0A1G9UKN5</accession>
<dbReference type="Pfam" id="PF08239">
    <property type="entry name" value="SH3_3"/>
    <property type="match status" value="1"/>
</dbReference>
<dbReference type="RefSeq" id="WP_091571496.1">
    <property type="nucleotide sequence ID" value="NZ_FNHP01000009.1"/>
</dbReference>
<keyword evidence="1" id="KW-0732">Signal</keyword>
<proteinExistence type="predicted"/>
<protein>
    <submittedName>
        <fullName evidence="3">SH3-like domain-containing protein</fullName>
    </submittedName>
</protein>
<dbReference type="OrthoDB" id="5297720at2"/>
<dbReference type="InterPro" id="IPR003646">
    <property type="entry name" value="SH3-like_bac-type"/>
</dbReference>
<dbReference type="Pfam" id="PF06347">
    <property type="entry name" value="SH3_4"/>
    <property type="match status" value="1"/>
</dbReference>
<feature type="chain" id="PRO_5011563713" evidence="1">
    <location>
        <begin position="34"/>
        <end position="158"/>
    </location>
</feature>
<evidence type="ECO:0000313" key="4">
    <source>
        <dbReference type="Proteomes" id="UP000198552"/>
    </source>
</evidence>
<dbReference type="AlphaFoldDB" id="A0A1G9UKN5"/>